<sequence>MTTVYGTYGPKLKRLPEWVKRVTDYVYEKLGRRQHFYSGESAFAQERGAEFARRLAQGESLYLLGVGPFGHNTGVALIKVSAKDGIHIIANNEEERFSAEKHSNKFPQYSLAEIRLIMASRNISAQDIFCILGSWDYIRALGFDLKIIFEHAPSSLTLLNPRHDPNFNLSHLVKGLGAPKRISQSLGLETTQPLIGMHHHNNHAYLAYALSPFAREPEPVILTVLDGTGDNGAISLYEVRDGQVICHRQNQSTIDSLGYLYGYISSTQGGWSFLSSEGRYMGAAAWGNASRLTNPYYKRLRQILYFAEEGNIHVNRTMVNWHIKSHTEPYGQPLIDILGAPIAPGDMWNPDSVLSVDDIEHSDITQDRVDKAQALQLVFEDALFHIVDHLIRKTCAHKLVLTGGTALNCIANMHLVQHFNRDYFQRYLGQDQCLKIWVPPIPSDCGVALGAAIQFAMRNGADARNDFASPYLCGLAPSTAQIQRAVIEEQGVEARKIGSLNQADSLTEVARFMASLVCNNAVIGVFQGPAETGPRALGNRSILANPRNPNTLELLNSKVKFREKIRPLAPMVTLEEAHRLFELDEGAKTDDYSAYNYMVLTARARPEARSRVPAVVHVDGTSRLQIVRQSLNPLIHAYLKQMGKQCGVEASVNTSLNVGSPIAQTPAHALQTLKRAKGMDALIMVGASGDIFAVWKTDSDFKRRLAVFEAQALDVMPT</sequence>
<dbReference type="Proteomes" id="UP001217610">
    <property type="component" value="Unassembled WGS sequence"/>
</dbReference>
<evidence type="ECO:0000259" key="3">
    <source>
        <dbReference type="Pfam" id="PF16861"/>
    </source>
</evidence>
<dbReference type="EMBL" id="JAMDGR010000001">
    <property type="protein sequence ID" value="MDD1147451.1"/>
    <property type="molecule type" value="Genomic_DNA"/>
</dbReference>
<dbReference type="RefSeq" id="WP_273922400.1">
    <property type="nucleotide sequence ID" value="NZ_JAMDGR010000001.1"/>
</dbReference>
<proteinExistence type="inferred from homology"/>
<dbReference type="SUPFAM" id="SSF53067">
    <property type="entry name" value="Actin-like ATPase domain"/>
    <property type="match status" value="1"/>
</dbReference>
<evidence type="ECO:0008006" key="6">
    <source>
        <dbReference type="Google" id="ProtNLM"/>
    </source>
</evidence>
<dbReference type="Gene3D" id="3.90.870.20">
    <property type="entry name" value="Carbamoyltransferase, C-terminal domain"/>
    <property type="match status" value="1"/>
</dbReference>
<evidence type="ECO:0000313" key="5">
    <source>
        <dbReference type="Proteomes" id="UP001217610"/>
    </source>
</evidence>
<dbReference type="Pfam" id="PF02543">
    <property type="entry name" value="Carbam_trans_N"/>
    <property type="match status" value="1"/>
</dbReference>
<evidence type="ECO:0000256" key="1">
    <source>
        <dbReference type="ARBA" id="ARBA00006129"/>
    </source>
</evidence>
<reference evidence="4 5" key="1">
    <citation type="submission" date="2022-05" db="EMBL/GenBank/DDBJ databases">
        <title>Novel Pseudomonas spp. Isolated from a Rainbow Trout Aquaculture Facility.</title>
        <authorList>
            <person name="Testerman T."/>
            <person name="Graf J."/>
        </authorList>
    </citation>
    <scope>NUCLEOTIDE SEQUENCE [LARGE SCALE GENOMIC DNA]</scope>
    <source>
        <strain evidence="4 5">ID357</strain>
    </source>
</reference>
<dbReference type="InterPro" id="IPR031730">
    <property type="entry name" value="Carbam_trans_C"/>
</dbReference>
<comment type="similarity">
    <text evidence="1">Belongs to the NodU/CmcH family.</text>
</comment>
<organism evidence="4 5">
    <name type="scientific">Pseudomonas idahonensis</name>
    <dbReference type="NCBI Taxonomy" id="2942628"/>
    <lineage>
        <taxon>Bacteria</taxon>
        <taxon>Pseudomonadati</taxon>
        <taxon>Pseudomonadota</taxon>
        <taxon>Gammaproteobacteria</taxon>
        <taxon>Pseudomonadales</taxon>
        <taxon>Pseudomonadaceae</taxon>
        <taxon>Pseudomonas</taxon>
    </lineage>
</organism>
<feature type="domain" description="Carbamoyltransferase" evidence="2">
    <location>
        <begin position="64"/>
        <end position="453"/>
    </location>
</feature>
<dbReference type="PANTHER" id="PTHR34847">
    <property type="entry name" value="NODULATION PROTEIN U"/>
    <property type="match status" value="1"/>
</dbReference>
<accession>A0ABT5PZW4</accession>
<dbReference type="Pfam" id="PF16861">
    <property type="entry name" value="Carbam_trans_C"/>
    <property type="match status" value="1"/>
</dbReference>
<dbReference type="InterPro" id="IPR003696">
    <property type="entry name" value="Carbtransf_dom"/>
</dbReference>
<dbReference type="CDD" id="cd24033">
    <property type="entry name" value="ASKHA_NBD_NodU_CmcH-like_N"/>
    <property type="match status" value="1"/>
</dbReference>
<keyword evidence="5" id="KW-1185">Reference proteome</keyword>
<dbReference type="Gene3D" id="3.30.420.40">
    <property type="match status" value="2"/>
</dbReference>
<dbReference type="InterPro" id="IPR051338">
    <property type="entry name" value="NodU/CmcH_Carbamoyltrnsfr"/>
</dbReference>
<name>A0ABT5PZW4_9PSED</name>
<protein>
    <recommendedName>
        <fullName evidence="6">Carbamoyltransferase</fullName>
    </recommendedName>
</protein>
<evidence type="ECO:0000259" key="2">
    <source>
        <dbReference type="Pfam" id="PF02543"/>
    </source>
</evidence>
<feature type="domain" description="Carbamoyltransferase C-terminal" evidence="3">
    <location>
        <begin position="514"/>
        <end position="684"/>
    </location>
</feature>
<dbReference type="PANTHER" id="PTHR34847:SF1">
    <property type="entry name" value="NODULATION PROTEIN U"/>
    <property type="match status" value="1"/>
</dbReference>
<evidence type="ECO:0000313" key="4">
    <source>
        <dbReference type="EMBL" id="MDD1147451.1"/>
    </source>
</evidence>
<comment type="caution">
    <text evidence="4">The sequence shown here is derived from an EMBL/GenBank/DDBJ whole genome shotgun (WGS) entry which is preliminary data.</text>
</comment>
<dbReference type="InterPro" id="IPR043129">
    <property type="entry name" value="ATPase_NBD"/>
</dbReference>
<gene>
    <name evidence="4" type="ORF">M5G25_04095</name>
</gene>
<dbReference type="InterPro" id="IPR038152">
    <property type="entry name" value="Carbam_trans_C_sf"/>
</dbReference>